<dbReference type="CTD" id="20319647"/>
<dbReference type="AlphaFoldDB" id="A0A074ZVV7"/>
<proteinExistence type="predicted"/>
<evidence type="ECO:0000313" key="1">
    <source>
        <dbReference type="EMBL" id="KER27505.1"/>
    </source>
</evidence>
<organism evidence="1 2">
    <name type="scientific">Opisthorchis viverrini</name>
    <name type="common">Southeast Asian liver fluke</name>
    <dbReference type="NCBI Taxonomy" id="6198"/>
    <lineage>
        <taxon>Eukaryota</taxon>
        <taxon>Metazoa</taxon>
        <taxon>Spiralia</taxon>
        <taxon>Lophotrochozoa</taxon>
        <taxon>Platyhelminthes</taxon>
        <taxon>Trematoda</taxon>
        <taxon>Digenea</taxon>
        <taxon>Opisthorchiida</taxon>
        <taxon>Opisthorchiata</taxon>
        <taxon>Opisthorchiidae</taxon>
        <taxon>Opisthorchis</taxon>
    </lineage>
</organism>
<dbReference type="GeneID" id="20319647"/>
<name>A0A074ZVV7_OPIVI</name>
<accession>A0A074ZVV7</accession>
<reference evidence="1 2" key="1">
    <citation type="submission" date="2013-11" db="EMBL/GenBank/DDBJ databases">
        <title>Opisthorchis viverrini - life in the bile duct.</title>
        <authorList>
            <person name="Young N.D."/>
            <person name="Nagarajan N."/>
            <person name="Lin S.J."/>
            <person name="Korhonen P.K."/>
            <person name="Jex A.R."/>
            <person name="Hall R.S."/>
            <person name="Safavi-Hemami H."/>
            <person name="Kaewkong W."/>
            <person name="Bertrand D."/>
            <person name="Gao S."/>
            <person name="Seet Q."/>
            <person name="Wongkham S."/>
            <person name="Teh B.T."/>
            <person name="Wongkham C."/>
            <person name="Intapan P.M."/>
            <person name="Maleewong W."/>
            <person name="Yang X."/>
            <person name="Hu M."/>
            <person name="Wang Z."/>
            <person name="Hofmann A."/>
            <person name="Sternberg P.W."/>
            <person name="Tan P."/>
            <person name="Wang J."/>
            <person name="Gasser R.B."/>
        </authorList>
    </citation>
    <scope>NUCLEOTIDE SEQUENCE [LARGE SCALE GENOMIC DNA]</scope>
</reference>
<evidence type="ECO:0000313" key="2">
    <source>
        <dbReference type="Proteomes" id="UP000054324"/>
    </source>
</evidence>
<sequence>MDAPGRQSFSTHPYAFCHLHNCFLFAYEEPQKRAFVQLRTVQIVVVLRLSALNSLAITSFGFFGGEERSVWDARRCGIHFVLELH</sequence>
<protein>
    <submittedName>
        <fullName evidence="1">Uncharacterized protein</fullName>
    </submittedName>
</protein>
<dbReference type="KEGG" id="ovi:T265_05465"/>
<dbReference type="EMBL" id="KL596721">
    <property type="protein sequence ID" value="KER27505.1"/>
    <property type="molecule type" value="Genomic_DNA"/>
</dbReference>
<gene>
    <name evidence="1" type="ORF">T265_05465</name>
</gene>
<keyword evidence="2" id="KW-1185">Reference proteome</keyword>
<dbReference type="Proteomes" id="UP000054324">
    <property type="component" value="Unassembled WGS sequence"/>
</dbReference>
<dbReference type="RefSeq" id="XP_009168740.1">
    <property type="nucleotide sequence ID" value="XM_009170476.1"/>
</dbReference>